<feature type="non-terminal residue" evidence="1">
    <location>
        <position position="89"/>
    </location>
</feature>
<proteinExistence type="predicted"/>
<sequence>MELKKRRWLAAADPPEKTLDLGEVVVSRETAVDAYTHGDLTCHCKGDMGSCGVAIYNLMAAEQSQPRRLLRWLEIRIKLRVGKGGVSRR</sequence>
<reference evidence="1" key="1">
    <citation type="submission" date="2023-07" db="EMBL/GenBank/DDBJ databases">
        <title>draft genome sequence of fig (Ficus carica).</title>
        <authorList>
            <person name="Takahashi T."/>
            <person name="Nishimura K."/>
        </authorList>
    </citation>
    <scope>NUCLEOTIDE SEQUENCE</scope>
</reference>
<protein>
    <submittedName>
        <fullName evidence="1">Uncharacterized protein</fullName>
    </submittedName>
</protein>
<evidence type="ECO:0000313" key="1">
    <source>
        <dbReference type="EMBL" id="GMN71593.1"/>
    </source>
</evidence>
<gene>
    <name evidence="1" type="ORF">TIFTF001_054617</name>
</gene>
<dbReference type="AlphaFoldDB" id="A0AA88ECW3"/>
<comment type="caution">
    <text evidence="1">The sequence shown here is derived from an EMBL/GenBank/DDBJ whole genome shotgun (WGS) entry which is preliminary data.</text>
</comment>
<evidence type="ECO:0000313" key="2">
    <source>
        <dbReference type="Proteomes" id="UP001187192"/>
    </source>
</evidence>
<accession>A0AA88ECW3</accession>
<keyword evidence="2" id="KW-1185">Reference proteome</keyword>
<dbReference type="EMBL" id="BTGU01015269">
    <property type="protein sequence ID" value="GMN71593.1"/>
    <property type="molecule type" value="Genomic_DNA"/>
</dbReference>
<organism evidence="1 2">
    <name type="scientific">Ficus carica</name>
    <name type="common">Common fig</name>
    <dbReference type="NCBI Taxonomy" id="3494"/>
    <lineage>
        <taxon>Eukaryota</taxon>
        <taxon>Viridiplantae</taxon>
        <taxon>Streptophyta</taxon>
        <taxon>Embryophyta</taxon>
        <taxon>Tracheophyta</taxon>
        <taxon>Spermatophyta</taxon>
        <taxon>Magnoliopsida</taxon>
        <taxon>eudicotyledons</taxon>
        <taxon>Gunneridae</taxon>
        <taxon>Pentapetalae</taxon>
        <taxon>rosids</taxon>
        <taxon>fabids</taxon>
        <taxon>Rosales</taxon>
        <taxon>Moraceae</taxon>
        <taxon>Ficeae</taxon>
        <taxon>Ficus</taxon>
    </lineage>
</organism>
<dbReference type="Proteomes" id="UP001187192">
    <property type="component" value="Unassembled WGS sequence"/>
</dbReference>
<name>A0AA88ECW3_FICCA</name>